<evidence type="ECO:0000256" key="1">
    <source>
        <dbReference type="SAM" id="SignalP"/>
    </source>
</evidence>
<dbReference type="Gene3D" id="3.30.70.2050">
    <property type="match status" value="1"/>
</dbReference>
<comment type="caution">
    <text evidence="2">The sequence shown here is derived from an EMBL/GenBank/DDBJ whole genome shotgun (WGS) entry which is preliminary data.</text>
</comment>
<dbReference type="Pfam" id="PF05573">
    <property type="entry name" value="NosL"/>
    <property type="match status" value="1"/>
</dbReference>
<proteinExistence type="predicted"/>
<evidence type="ECO:0000313" key="2">
    <source>
        <dbReference type="EMBL" id="GBC61916.1"/>
    </source>
</evidence>
<dbReference type="SUPFAM" id="SSF160387">
    <property type="entry name" value="NosL/MerB-like"/>
    <property type="match status" value="1"/>
</dbReference>
<dbReference type="PANTHER" id="PTHR41247:SF1">
    <property type="entry name" value="HTH-TYPE TRANSCRIPTIONAL REPRESSOR YCNK"/>
    <property type="match status" value="1"/>
</dbReference>
<feature type="chain" id="PRO_5019521844" evidence="1">
    <location>
        <begin position="25"/>
        <end position="161"/>
    </location>
</feature>
<sequence length="161" mass="18243">MRLQHRYLMTVPLFLFVFATLAIAEPRTPPPPSARTKCPVCGMFVAKYPDWVGVITFKDGAGDYFDGAKDLFKYYFNLKKYKPGKKPSDIEAIHVTEYYDMKLVNARDAFFVIGSDVYGPMGRELIPFTTRADAAEFMKDHRGKKILRFDAVTPSVIAGLD</sequence>
<dbReference type="EMBL" id="BEXT01000001">
    <property type="protein sequence ID" value="GBC61916.1"/>
    <property type="molecule type" value="Genomic_DNA"/>
</dbReference>
<reference evidence="3" key="1">
    <citation type="submission" date="2017-11" db="EMBL/GenBank/DDBJ databases">
        <authorList>
            <person name="Watanabe M."/>
            <person name="Kojima H."/>
        </authorList>
    </citation>
    <scope>NUCLEOTIDE SEQUENCE [LARGE SCALE GENOMIC DNA]</scope>
    <source>
        <strain evidence="3">Tokyo 01</strain>
    </source>
</reference>
<dbReference type="RefSeq" id="WP_124329142.1">
    <property type="nucleotide sequence ID" value="NZ_BEXT01000001.1"/>
</dbReference>
<feature type="signal peptide" evidence="1">
    <location>
        <begin position="1"/>
        <end position="24"/>
    </location>
</feature>
<dbReference type="AlphaFoldDB" id="A0A401FY97"/>
<name>A0A401FY97_9BACT</name>
<evidence type="ECO:0000313" key="3">
    <source>
        <dbReference type="Proteomes" id="UP000288096"/>
    </source>
</evidence>
<gene>
    <name evidence="2" type="ORF">DENIS_2878</name>
</gene>
<accession>A0A401FY97</accession>
<dbReference type="OrthoDB" id="982633at2"/>
<organism evidence="2 3">
    <name type="scientific">Desulfonema ishimotonii</name>
    <dbReference type="NCBI Taxonomy" id="45657"/>
    <lineage>
        <taxon>Bacteria</taxon>
        <taxon>Pseudomonadati</taxon>
        <taxon>Thermodesulfobacteriota</taxon>
        <taxon>Desulfobacteria</taxon>
        <taxon>Desulfobacterales</taxon>
        <taxon>Desulfococcaceae</taxon>
        <taxon>Desulfonema</taxon>
    </lineage>
</organism>
<dbReference type="InterPro" id="IPR008719">
    <property type="entry name" value="N2O_reductase_NosL"/>
</dbReference>
<keyword evidence="3" id="KW-1185">Reference proteome</keyword>
<dbReference type="Proteomes" id="UP000288096">
    <property type="component" value="Unassembled WGS sequence"/>
</dbReference>
<protein>
    <submittedName>
        <fullName evidence="2">Nitrous oxide reductase accessory protein NosL</fullName>
    </submittedName>
</protein>
<dbReference type="PANTHER" id="PTHR41247">
    <property type="entry name" value="HTH-TYPE TRANSCRIPTIONAL REPRESSOR YCNK"/>
    <property type="match status" value="1"/>
</dbReference>
<keyword evidence="1" id="KW-0732">Signal</keyword>
<reference evidence="3" key="2">
    <citation type="submission" date="2019-01" db="EMBL/GenBank/DDBJ databases">
        <title>Genome sequence of Desulfonema ishimotonii strain Tokyo 01.</title>
        <authorList>
            <person name="Fukui M."/>
        </authorList>
    </citation>
    <scope>NUCLEOTIDE SEQUENCE [LARGE SCALE GENOMIC DNA]</scope>
    <source>
        <strain evidence="3">Tokyo 01</strain>
    </source>
</reference>